<keyword evidence="1" id="KW-1133">Transmembrane helix</keyword>
<evidence type="ECO:0000313" key="2">
    <source>
        <dbReference type="EMBL" id="KKN59309.1"/>
    </source>
</evidence>
<gene>
    <name evidence="2" type="ORF">LCGC14_0543350</name>
</gene>
<feature type="transmembrane region" description="Helical" evidence="1">
    <location>
        <begin position="82"/>
        <end position="106"/>
    </location>
</feature>
<feature type="transmembrane region" description="Helical" evidence="1">
    <location>
        <begin position="40"/>
        <end position="61"/>
    </location>
</feature>
<dbReference type="EMBL" id="LAZR01000731">
    <property type="protein sequence ID" value="KKN59309.1"/>
    <property type="molecule type" value="Genomic_DNA"/>
</dbReference>
<proteinExistence type="predicted"/>
<dbReference type="AlphaFoldDB" id="A0A0F9RWY0"/>
<evidence type="ECO:0000256" key="1">
    <source>
        <dbReference type="SAM" id="Phobius"/>
    </source>
</evidence>
<feature type="transmembrane region" description="Helical" evidence="1">
    <location>
        <begin position="118"/>
        <end position="138"/>
    </location>
</feature>
<organism evidence="2">
    <name type="scientific">marine sediment metagenome</name>
    <dbReference type="NCBI Taxonomy" id="412755"/>
    <lineage>
        <taxon>unclassified sequences</taxon>
        <taxon>metagenomes</taxon>
        <taxon>ecological metagenomes</taxon>
    </lineage>
</organism>
<reference evidence="2" key="1">
    <citation type="journal article" date="2015" name="Nature">
        <title>Complex archaea that bridge the gap between prokaryotes and eukaryotes.</title>
        <authorList>
            <person name="Spang A."/>
            <person name="Saw J.H."/>
            <person name="Jorgensen S.L."/>
            <person name="Zaremba-Niedzwiedzka K."/>
            <person name="Martijn J."/>
            <person name="Lind A.E."/>
            <person name="van Eijk R."/>
            <person name="Schleper C."/>
            <person name="Guy L."/>
            <person name="Ettema T.J."/>
        </authorList>
    </citation>
    <scope>NUCLEOTIDE SEQUENCE</scope>
</reference>
<keyword evidence="1" id="KW-0812">Transmembrane</keyword>
<accession>A0A0F9RWY0</accession>
<feature type="transmembrane region" description="Helical" evidence="1">
    <location>
        <begin position="158"/>
        <end position="180"/>
    </location>
</feature>
<comment type="caution">
    <text evidence="2">The sequence shown here is derived from an EMBL/GenBank/DDBJ whole genome shotgun (WGS) entry which is preliminary data.</text>
</comment>
<protein>
    <submittedName>
        <fullName evidence="2">Uncharacterized protein</fullName>
    </submittedName>
</protein>
<keyword evidence="1" id="KW-0472">Membrane</keyword>
<name>A0A0F9RWY0_9ZZZZ</name>
<sequence length="181" mass="20271">MSTEIKQINVRDWITLSTVMIGAVLTILALIWQLPPTSGGIGSVTFLLMLSFILFVNSVSANSKANYEVNLGKVDDEYISRFVKLAEFSFGAGFTLVISAFSILGYKYLLASSIGRTLITILLPITFLVTAWGMIFIYNIINYSGKTIKVLSSMKRNIWIFLELICLVIILLDFFEVFFIP</sequence>
<feature type="transmembrane region" description="Helical" evidence="1">
    <location>
        <begin position="12"/>
        <end position="34"/>
    </location>
</feature>